<gene>
    <name evidence="1" type="ORF">G6O67_006487</name>
</gene>
<dbReference type="OrthoDB" id="5106832at2759"/>
<comment type="caution">
    <text evidence="1">The sequence shown here is derived from an EMBL/GenBank/DDBJ whole genome shotgun (WGS) entry which is preliminary data.</text>
</comment>
<evidence type="ECO:0000313" key="1">
    <source>
        <dbReference type="EMBL" id="KAF4506397.1"/>
    </source>
</evidence>
<accession>A0A8H4LWI1</accession>
<proteinExistence type="predicted"/>
<name>A0A8H4LWI1_9HYPO</name>
<evidence type="ECO:0000313" key="2">
    <source>
        <dbReference type="Proteomes" id="UP000557566"/>
    </source>
</evidence>
<organism evidence="1 2">
    <name type="scientific">Ophiocordyceps sinensis</name>
    <dbReference type="NCBI Taxonomy" id="72228"/>
    <lineage>
        <taxon>Eukaryota</taxon>
        <taxon>Fungi</taxon>
        <taxon>Dikarya</taxon>
        <taxon>Ascomycota</taxon>
        <taxon>Pezizomycotina</taxon>
        <taxon>Sordariomycetes</taxon>
        <taxon>Hypocreomycetidae</taxon>
        <taxon>Hypocreales</taxon>
        <taxon>Ophiocordycipitaceae</taxon>
        <taxon>Ophiocordyceps</taxon>
    </lineage>
</organism>
<reference evidence="1 2" key="1">
    <citation type="journal article" date="2020" name="Genome Biol. Evol.">
        <title>A new high-quality draft genome assembly of the Chinese cordyceps Ophiocordyceps sinensis.</title>
        <authorList>
            <person name="Shu R."/>
            <person name="Zhang J."/>
            <person name="Meng Q."/>
            <person name="Zhang H."/>
            <person name="Zhou G."/>
            <person name="Li M."/>
            <person name="Wu P."/>
            <person name="Zhao Y."/>
            <person name="Chen C."/>
            <person name="Qin Q."/>
        </authorList>
    </citation>
    <scope>NUCLEOTIDE SEQUENCE [LARGE SCALE GENOMIC DNA]</scope>
    <source>
        <strain evidence="1 2">IOZ07</strain>
    </source>
</reference>
<dbReference type="Proteomes" id="UP000557566">
    <property type="component" value="Unassembled WGS sequence"/>
</dbReference>
<keyword evidence="2" id="KW-1185">Reference proteome</keyword>
<sequence>MIRTLHLEDRLNQEFRAAGPACWVSEDSSPFGSLGKIFEHPGTGFAYKLPPTDVGGKTWTPPRLGWRRVRTWEQPFGGIKVSKRLKRDNIGTFNPDRLDKRNMGLLTLSDGKNVYTDVHLFCERLQSYSDENKYALCSHYMSFLAGGALNWYMSELNAVQRKNLATSSLERFCRKLIKRFQRPLAEVSKELHGEEYTISMWNAGMLSLP</sequence>
<protein>
    <submittedName>
        <fullName evidence="1">Uncharacterized protein</fullName>
    </submittedName>
</protein>
<dbReference type="AlphaFoldDB" id="A0A8H4LWI1"/>
<dbReference type="EMBL" id="JAAVMX010000007">
    <property type="protein sequence ID" value="KAF4506397.1"/>
    <property type="molecule type" value="Genomic_DNA"/>
</dbReference>